<keyword evidence="1 4" id="KW-0304">Gas vesicle</keyword>
<evidence type="ECO:0000313" key="8">
    <source>
        <dbReference type="EMBL" id="AGS73447.1"/>
    </source>
</evidence>
<name>S5VRS2_STRC3</name>
<dbReference type="PATRIC" id="fig|1214242.5.peg.426"/>
<evidence type="ECO:0000256" key="3">
    <source>
        <dbReference type="ARBA" id="ARBA00035646"/>
    </source>
</evidence>
<gene>
    <name evidence="4" type="primary">gvpA</name>
    <name evidence="7" type="ORF">B446_02075</name>
    <name evidence="8" type="ORF">B446_33215</name>
</gene>
<dbReference type="PROSITE" id="PS00234">
    <property type="entry name" value="GAS_VESICLE_A_1"/>
    <property type="match status" value="1"/>
</dbReference>
<dbReference type="Pfam" id="PF00741">
    <property type="entry name" value="Gas_vesicle"/>
    <property type="match status" value="1"/>
</dbReference>
<reference evidence="8 9" key="2">
    <citation type="journal article" date="2013" name="J. Biotechnol.">
        <title>Complete genome sequence of the kirromycin producer Streptomyces collinus Tu 365 consisting of a linear chromosome and two linear plasmids.</title>
        <authorList>
            <person name="Ruckert C."/>
            <person name="Szczepanowski R."/>
            <person name="Albersmeier A."/>
            <person name="Goesmann A."/>
            <person name="Iftime D."/>
            <person name="Musiol E.M."/>
            <person name="Blin K."/>
            <person name="Wohlleben W."/>
            <person name="Puhler A."/>
            <person name="Kalinowski J."/>
            <person name="Weber T."/>
        </authorList>
    </citation>
    <scope>NUCLEOTIDE SEQUENCE [LARGE SCALE GENOMIC DNA]</scope>
    <source>
        <strain evidence="9">DSM 40733 / Tue 365</strain>
        <strain evidence="8">Tu 365</strain>
    </source>
</reference>
<protein>
    <recommendedName>
        <fullName evidence="4">Gas vesicle protein A</fullName>
        <shortName evidence="4">GVP</shortName>
    </recommendedName>
</protein>
<dbReference type="HOGENOM" id="CLU_117660_0_0_11"/>
<dbReference type="STRING" id="1214242.B446_02075"/>
<dbReference type="RefSeq" id="WP_020937732.1">
    <property type="nucleotide sequence ID" value="NC_021985.1"/>
</dbReference>
<dbReference type="KEGG" id="sci:B446_33215"/>
<dbReference type="PANTHER" id="PTHR35344">
    <property type="entry name" value="GAS VESICLE STRUCTURAL PROTEIN 2-RELATED"/>
    <property type="match status" value="1"/>
</dbReference>
<dbReference type="HAMAP" id="MF_00576">
    <property type="entry name" value="Gas_vesicle_A"/>
    <property type="match status" value="1"/>
</dbReference>
<dbReference type="eggNOG" id="ENOG50328MZ">
    <property type="taxonomic scope" value="Bacteria"/>
</dbReference>
<evidence type="ECO:0000256" key="6">
    <source>
        <dbReference type="SAM" id="MobiDB-lite"/>
    </source>
</evidence>
<dbReference type="EMBL" id="CP006259">
    <property type="protein sequence ID" value="AGS67247.1"/>
    <property type="molecule type" value="Genomic_DNA"/>
</dbReference>
<keyword evidence="9" id="KW-1185">Reference proteome</keyword>
<feature type="compositionally biased region" description="Polar residues" evidence="6">
    <location>
        <begin position="83"/>
        <end position="92"/>
    </location>
</feature>
<evidence type="ECO:0000256" key="5">
    <source>
        <dbReference type="RuleBase" id="RU000632"/>
    </source>
</evidence>
<dbReference type="PROSITE" id="PS00669">
    <property type="entry name" value="GAS_VESICLE_A_2"/>
    <property type="match status" value="1"/>
</dbReference>
<dbReference type="InterPro" id="IPR047870">
    <property type="entry name" value="Gas_vesicle_GvpA"/>
</dbReference>
<accession>S5VRS2</accession>
<dbReference type="PANTHER" id="PTHR35344:SF4">
    <property type="entry name" value="GAS VESICLE PROTEIN A1"/>
    <property type="match status" value="1"/>
</dbReference>
<feature type="region of interest" description="Disordered" evidence="6">
    <location>
        <begin position="70"/>
        <end position="134"/>
    </location>
</feature>
<dbReference type="InterPro" id="IPR018493">
    <property type="entry name" value="GvpA-like_CS"/>
</dbReference>
<dbReference type="GO" id="GO:0012506">
    <property type="term" value="C:vesicle membrane"/>
    <property type="evidence" value="ECO:0007669"/>
    <property type="project" value="InterPro"/>
</dbReference>
<comment type="subunit">
    <text evidence="4 5">The gas vesicle shell is 2 nm thick and consists of a single layer of this protein. It forms helical ribs nearly perpendicular to the long axis of the vesicle.</text>
</comment>
<dbReference type="GO" id="GO:0005198">
    <property type="term" value="F:structural molecule activity"/>
    <property type="evidence" value="ECO:0007669"/>
    <property type="project" value="InterPro"/>
</dbReference>
<dbReference type="GO" id="GO:0033172">
    <property type="term" value="C:gas vesicle shell"/>
    <property type="evidence" value="ECO:0007669"/>
    <property type="project" value="UniProtKB-UniRule"/>
</dbReference>
<evidence type="ECO:0000256" key="2">
    <source>
        <dbReference type="ARBA" id="ARBA00035629"/>
    </source>
</evidence>
<dbReference type="InterPro" id="IPR000638">
    <property type="entry name" value="Gas-vesicle_GvpA-like"/>
</dbReference>
<dbReference type="InterPro" id="IPR050530">
    <property type="entry name" value="GvpA"/>
</dbReference>
<comment type="similarity">
    <text evidence="3 4 5">Belongs to the gas vesicle GvpA family.</text>
</comment>
<comment type="function">
    <text evidence="4 5">Gas vesicles are hollow, gas filled proteinaceous nanostructures found in some microorganisms. During planktonic growth they allow positioning of the organism at a favorable depth for light or nutrient acquisition. GvpA forms the protein shell.</text>
</comment>
<proteinExistence type="inferred from homology"/>
<feature type="compositionally biased region" description="Basic and acidic residues" evidence="6">
    <location>
        <begin position="117"/>
        <end position="134"/>
    </location>
</feature>
<comment type="subcellular location">
    <subcellularLocation>
        <location evidence="2 4 5">Gas vesicle shell</location>
    </subcellularLocation>
</comment>
<dbReference type="AlphaFoldDB" id="S5VRS2"/>
<sequence length="134" mass="14242">MSIATQQGGGSGSSGLYDVLELVVDRGLVIDAFARVSLVGIEILKIDTRVVIAGVDTYLRFAEHCNRLDLEAGPREPAELTESPDSSAQDRSTAALPRASQPSSGAADTVSSALDQSRGEEREPEGRRVAREED</sequence>
<reference evidence="9" key="1">
    <citation type="submission" date="2012-10" db="EMBL/GenBank/DDBJ databases">
        <title>The complete genome sequence of Streptomyces collinus Tu 365.</title>
        <authorList>
            <person name="Ruckert C."/>
            <person name="Szczepanowski R."/>
            <person name="Goesmann A."/>
            <person name="Pross E.K."/>
            <person name="Musiol E.M."/>
            <person name="Blin K."/>
            <person name="Wohlleben W."/>
            <person name="Puhler A."/>
            <person name="Weber T."/>
            <person name="Kalinowski J."/>
        </authorList>
    </citation>
    <scope>NUCLEOTIDE SEQUENCE [LARGE SCALE GENOMIC DNA]</scope>
    <source>
        <strain evidence="9">DSM 40733 / Tue 365</strain>
    </source>
</reference>
<organism evidence="8 9">
    <name type="scientific">Streptomyces collinus (strain DSM 40733 / Tue 365)</name>
    <dbReference type="NCBI Taxonomy" id="1214242"/>
    <lineage>
        <taxon>Bacteria</taxon>
        <taxon>Bacillati</taxon>
        <taxon>Actinomycetota</taxon>
        <taxon>Actinomycetes</taxon>
        <taxon>Kitasatosporales</taxon>
        <taxon>Streptomycetaceae</taxon>
        <taxon>Streptomyces</taxon>
    </lineage>
</organism>
<feature type="compositionally biased region" description="Polar residues" evidence="6">
    <location>
        <begin position="100"/>
        <end position="115"/>
    </location>
</feature>
<reference evidence="8" key="3">
    <citation type="submission" date="2015-08" db="EMBL/GenBank/DDBJ databases">
        <authorList>
            <person name="Weber T."/>
            <person name="Iftime D."/>
        </authorList>
    </citation>
    <scope>NUCLEOTIDE SEQUENCE</scope>
    <source>
        <strain evidence="8">Tu 365</strain>
    </source>
</reference>
<evidence type="ECO:0000256" key="1">
    <source>
        <dbReference type="ARBA" id="ARBA00022987"/>
    </source>
</evidence>
<evidence type="ECO:0000256" key="4">
    <source>
        <dbReference type="HAMAP-Rule" id="MF_00576"/>
    </source>
</evidence>
<evidence type="ECO:0000313" key="9">
    <source>
        <dbReference type="Proteomes" id="UP000015423"/>
    </source>
</evidence>
<dbReference type="Proteomes" id="UP000015423">
    <property type="component" value="Chromosome"/>
</dbReference>
<evidence type="ECO:0000313" key="7">
    <source>
        <dbReference type="EMBL" id="AGS67247.1"/>
    </source>
</evidence>
<dbReference type="EMBL" id="CP006259">
    <property type="protein sequence ID" value="AGS73447.1"/>
    <property type="molecule type" value="Genomic_DNA"/>
</dbReference>
<dbReference type="KEGG" id="sci:B446_02075"/>